<organism evidence="9 10">
    <name type="scientific">Aphanothece cf. minutissima CCALA 015</name>
    <dbReference type="NCBI Taxonomy" id="2107695"/>
    <lineage>
        <taxon>Bacteria</taxon>
        <taxon>Bacillati</taxon>
        <taxon>Cyanobacteriota</taxon>
        <taxon>Cyanophyceae</taxon>
        <taxon>Oscillatoriophycideae</taxon>
        <taxon>Chroococcales</taxon>
        <taxon>Aphanothecaceae</taxon>
        <taxon>Aphanothece</taxon>
    </lineage>
</organism>
<feature type="domain" description="MmeI-like target recognition" evidence="8">
    <location>
        <begin position="1016"/>
        <end position="1182"/>
    </location>
</feature>
<dbReference type="InterPro" id="IPR029063">
    <property type="entry name" value="SAM-dependent_MTases_sf"/>
</dbReference>
<name>A0ABX5FCF2_9CHRO</name>
<dbReference type="SUPFAM" id="SSF53335">
    <property type="entry name" value="S-adenosyl-L-methionine-dependent methyltransferases"/>
    <property type="match status" value="1"/>
</dbReference>
<dbReference type="Pfam" id="PF20466">
    <property type="entry name" value="MmeI_TRD"/>
    <property type="match status" value="1"/>
</dbReference>
<evidence type="ECO:0000256" key="6">
    <source>
        <dbReference type="SAM" id="MobiDB-lite"/>
    </source>
</evidence>
<dbReference type="EC" id="2.1.1.72" evidence="1"/>
<dbReference type="GO" id="GO:0032259">
    <property type="term" value="P:methylation"/>
    <property type="evidence" value="ECO:0007669"/>
    <property type="project" value="UniProtKB-KW"/>
</dbReference>
<reference evidence="9 10" key="1">
    <citation type="submission" date="2018-03" db="EMBL/GenBank/DDBJ databases">
        <title>The ancient ancestry and fast evolution of plastids.</title>
        <authorList>
            <person name="Moore K.R."/>
            <person name="Magnabosco C."/>
            <person name="Momper L."/>
            <person name="Gold D.A."/>
            <person name="Bosak T."/>
            <person name="Fournier G.P."/>
        </authorList>
    </citation>
    <scope>NUCLEOTIDE SEQUENCE [LARGE SCALE GENOMIC DNA]</scope>
    <source>
        <strain evidence="9 10">CCALA 015</strain>
    </source>
</reference>
<accession>A0ABX5FCF2</accession>
<comment type="caution">
    <text evidence="9">The sequence shown here is derived from an EMBL/GenBank/DDBJ whole genome shotgun (WGS) entry which is preliminary data.</text>
</comment>
<dbReference type="PANTHER" id="PTHR33841">
    <property type="entry name" value="DNA METHYLTRANSFERASE YEEA-RELATED"/>
    <property type="match status" value="1"/>
</dbReference>
<keyword evidence="2 9" id="KW-0489">Methyltransferase</keyword>
<dbReference type="Pfam" id="PF07669">
    <property type="entry name" value="Eco57I"/>
    <property type="match status" value="1"/>
</dbReference>
<proteinExistence type="predicted"/>
<dbReference type="Gene3D" id="3.40.50.150">
    <property type="entry name" value="Vaccinia Virus protein VP39"/>
    <property type="match status" value="1"/>
</dbReference>
<evidence type="ECO:0000313" key="9">
    <source>
        <dbReference type="EMBL" id="PSB38493.1"/>
    </source>
</evidence>
<evidence type="ECO:0000313" key="10">
    <source>
        <dbReference type="Proteomes" id="UP000238218"/>
    </source>
</evidence>
<evidence type="ECO:0000256" key="1">
    <source>
        <dbReference type="ARBA" id="ARBA00011900"/>
    </source>
</evidence>
<dbReference type="InterPro" id="IPR050953">
    <property type="entry name" value="N4_N6_ade-DNA_methylase"/>
</dbReference>
<dbReference type="EMBL" id="PVWP01000002">
    <property type="protein sequence ID" value="PSB38493.1"/>
    <property type="molecule type" value="Genomic_DNA"/>
</dbReference>
<evidence type="ECO:0000259" key="7">
    <source>
        <dbReference type="Pfam" id="PF07669"/>
    </source>
</evidence>
<dbReference type="PRINTS" id="PR00507">
    <property type="entry name" value="N12N6MTFRASE"/>
</dbReference>
<dbReference type="GO" id="GO:0008168">
    <property type="term" value="F:methyltransferase activity"/>
    <property type="evidence" value="ECO:0007669"/>
    <property type="project" value="UniProtKB-KW"/>
</dbReference>
<feature type="region of interest" description="Disordered" evidence="6">
    <location>
        <begin position="1371"/>
        <end position="1401"/>
    </location>
</feature>
<feature type="compositionally biased region" description="Polar residues" evidence="6">
    <location>
        <begin position="1391"/>
        <end position="1401"/>
    </location>
</feature>
<dbReference type="InterPro" id="IPR046820">
    <property type="entry name" value="MmeI_TRD"/>
</dbReference>
<protein>
    <recommendedName>
        <fullName evidence="1">site-specific DNA-methyltransferase (adenine-specific)</fullName>
        <ecNumber evidence="1">2.1.1.72</ecNumber>
    </recommendedName>
</protein>
<keyword evidence="4" id="KW-0949">S-adenosyl-L-methionine</keyword>
<evidence type="ECO:0000259" key="8">
    <source>
        <dbReference type="Pfam" id="PF20466"/>
    </source>
</evidence>
<evidence type="ECO:0000256" key="2">
    <source>
        <dbReference type="ARBA" id="ARBA00022603"/>
    </source>
</evidence>
<keyword evidence="10" id="KW-1185">Reference proteome</keyword>
<dbReference type="PROSITE" id="PS00092">
    <property type="entry name" value="N6_MTASE"/>
    <property type="match status" value="1"/>
</dbReference>
<dbReference type="Proteomes" id="UP000238218">
    <property type="component" value="Unassembled WGS sequence"/>
</dbReference>
<gene>
    <name evidence="9" type="ORF">C7B81_02625</name>
</gene>
<feature type="domain" description="Type II methyltransferase M.TaqI-like" evidence="7">
    <location>
        <begin position="647"/>
        <end position="900"/>
    </location>
</feature>
<evidence type="ECO:0000256" key="4">
    <source>
        <dbReference type="ARBA" id="ARBA00022691"/>
    </source>
</evidence>
<comment type="catalytic activity">
    <reaction evidence="5">
        <text>a 2'-deoxyadenosine in DNA + S-adenosyl-L-methionine = an N(6)-methyl-2'-deoxyadenosine in DNA + S-adenosyl-L-homocysteine + H(+)</text>
        <dbReference type="Rhea" id="RHEA:15197"/>
        <dbReference type="Rhea" id="RHEA-COMP:12418"/>
        <dbReference type="Rhea" id="RHEA-COMP:12419"/>
        <dbReference type="ChEBI" id="CHEBI:15378"/>
        <dbReference type="ChEBI" id="CHEBI:57856"/>
        <dbReference type="ChEBI" id="CHEBI:59789"/>
        <dbReference type="ChEBI" id="CHEBI:90615"/>
        <dbReference type="ChEBI" id="CHEBI:90616"/>
        <dbReference type="EC" id="2.1.1.72"/>
    </reaction>
</comment>
<dbReference type="InterPro" id="IPR002052">
    <property type="entry name" value="DNA_methylase_N6_adenine_CS"/>
</dbReference>
<keyword evidence="3" id="KW-0808">Transferase</keyword>
<dbReference type="PANTHER" id="PTHR33841:SF1">
    <property type="entry name" value="DNA METHYLTRANSFERASE A"/>
    <property type="match status" value="1"/>
</dbReference>
<evidence type="ECO:0000256" key="5">
    <source>
        <dbReference type="ARBA" id="ARBA00047942"/>
    </source>
</evidence>
<evidence type="ECO:0000256" key="3">
    <source>
        <dbReference type="ARBA" id="ARBA00022679"/>
    </source>
</evidence>
<sequence length="1401" mass="154435">MAYGSPGAHTHEQWLGLVQPVGLVVAPAVLTKLELFPNQGTAYLSSRQRQLEALLEEHDNTAGEPIQVVPGFQLLASELLDWGDADLVAASEMSAVPEVVLSEYGETLRPTHGVPKFEGEDLQALVLDLTQLGEWGRNFDEPWNPSGHGWDATPQQRFERLLKETEHPIGLLFNGSELRLLHAPRGESSGWLTMPLEPMAEVAGRPMLGALELLLGVDRLFGGNPEQRLPALLAASRKNQNEVSARLAEQVLEALWELLLGFDAAERLAQESGRTVLGELPRSEKGQKHLYGGLITVLLRLVFLLYAEDEALMPSDSLYGQHYSVSALADRLRQERFEHQGAMVDRRGAWASLLSLFRLVYDGGGADPAYLPARHGELFDPDAYPFLEGREPGSDYGDGILTNLPAVSDDVVEKVLSRLLWLADDSKVAQRLSYRSLDVEQIGSVYEGIMGFTVEAAQGPSVGITYRPPRQKITITVVVDADQLLAVSGSKREKWLDEQAGVALKLPAKVKSELKSATSLAELCLALDKKLSPHTPNGLASGSLILQPTAERRRSGSHYTPRALTEPIVAEAFRPWLERCHHKPTAEQILALKVCDPAMGSGAFLVAVCRYLAGWLVQAWERQGYPEGFRQDWDKDTVARRLIAQRCLYGVDKNPFAVNLAKLSLWLVTLSKEQPFTFVDHALKCGDSLVGYSLAEIEDASEAVQLLLLRERKGTYVQACAELRSSFAEDTLKDDDYDRKWVLLQQQIKATDGLRQAGDLMVAAFFDAARPKERDDKQQVYLAMLSGAFEDEGLQDSVQEIRDRLAAGDKGITPFHWDLEFPEVFGDGRGGFDVLVGNPPFAGKNTIAEGSPAGILDWFKQLHPESHGNADLVAHFFRRCFQLLRPGGSLGLIATNTIAQGDTRSTGLRWICLNGGTIYAARKRYKWPGVAAVVVSVVHLLKGVYAGAKRLELRPVEQITAFLFANGGHEDPKQLAANAGKSFQGSIVLGMGFTFDDSGPADDETPGIPSPIARMERLIAENQKNAEVIFPYIGGEEVNSSPTHAHHRYVINFGERGAEECWREWPELMAIVERKVQGTRGSHSTAPWWQFERLRADLYSAIADWDRVLAIALTANAVATTWMPLPAVFAHSLGVLTLGSSYGFSLSQSSLHRFWAYFTGSSMKDDLRYTPSDCFETFPFPAALLDANANDPTHETTLQSLEAIGGCYHQFRAELMIANNEGLTSTYNRFHDPVETSPELHELRRLHGEMDQAVLAAYGWSDVSTACGFGLDYLDLEDDIQLPEDLQQRIDDGNLFFWDANDALDFQGQLQAYGAITGRRKLPWRYRWPDAVRDDVLARLLALNAERYEEEMALGLHIKGGKAAAKASKAVGSAVGGKGRGRPPKTPPPDSGQTVQIGLVL</sequence>
<dbReference type="InterPro" id="IPR011639">
    <property type="entry name" value="MethylTrfase_TaqI-like_dom"/>
</dbReference>